<dbReference type="InterPro" id="IPR042098">
    <property type="entry name" value="TauD-like_sf"/>
</dbReference>
<comment type="similarity">
    <text evidence="2">Belongs to the gamma-BBH/TMLD family.</text>
</comment>
<dbReference type="SUPFAM" id="SSF51197">
    <property type="entry name" value="Clavaminate synthase-like"/>
    <property type="match status" value="1"/>
</dbReference>
<dbReference type="GO" id="GO:0046872">
    <property type="term" value="F:metal ion binding"/>
    <property type="evidence" value="ECO:0007669"/>
    <property type="project" value="UniProtKB-KW"/>
</dbReference>
<evidence type="ECO:0000256" key="1">
    <source>
        <dbReference type="ARBA" id="ARBA00001954"/>
    </source>
</evidence>
<reference evidence="8" key="2">
    <citation type="submission" date="2023-05" db="EMBL/GenBank/DDBJ databases">
        <authorList>
            <consortium name="Lawrence Berkeley National Laboratory"/>
            <person name="Steindorff A."/>
            <person name="Hensen N."/>
            <person name="Bonometti L."/>
            <person name="Westerberg I."/>
            <person name="Brannstrom I.O."/>
            <person name="Guillou S."/>
            <person name="Cros-Aarteil S."/>
            <person name="Calhoun S."/>
            <person name="Haridas S."/>
            <person name="Kuo A."/>
            <person name="Mondo S."/>
            <person name="Pangilinan J."/>
            <person name="Riley R."/>
            <person name="Labutti K."/>
            <person name="Andreopoulos B."/>
            <person name="Lipzen A."/>
            <person name="Chen C."/>
            <person name="Yanf M."/>
            <person name="Daum C."/>
            <person name="Ng V."/>
            <person name="Clum A."/>
            <person name="Ohm R."/>
            <person name="Martin F."/>
            <person name="Silar P."/>
            <person name="Natvig D."/>
            <person name="Lalanne C."/>
            <person name="Gautier V."/>
            <person name="Ament-Velasquez S.L."/>
            <person name="Kruys A."/>
            <person name="Hutchinson M.I."/>
            <person name="Powell A.J."/>
            <person name="Barry K."/>
            <person name="Miller A.N."/>
            <person name="Grigoriev I.V."/>
            <person name="Debuchy R."/>
            <person name="Gladieux P."/>
            <person name="Thoren M.H."/>
            <person name="Johannesson H."/>
        </authorList>
    </citation>
    <scope>NUCLEOTIDE SEQUENCE</scope>
    <source>
        <strain evidence="8">CBS 990.96</strain>
    </source>
</reference>
<dbReference type="GO" id="GO:0045329">
    <property type="term" value="P:carnitine biosynthetic process"/>
    <property type="evidence" value="ECO:0007669"/>
    <property type="project" value="TreeGrafter"/>
</dbReference>
<keyword evidence="5" id="KW-0560">Oxidoreductase</keyword>
<proteinExistence type="inferred from homology"/>
<dbReference type="Gene3D" id="3.60.130.10">
    <property type="entry name" value="Clavaminate synthase-like"/>
    <property type="match status" value="1"/>
</dbReference>
<keyword evidence="9" id="KW-1185">Reference proteome</keyword>
<dbReference type="EMBL" id="MU865350">
    <property type="protein sequence ID" value="KAK4226307.1"/>
    <property type="molecule type" value="Genomic_DNA"/>
</dbReference>
<evidence type="ECO:0000313" key="8">
    <source>
        <dbReference type="EMBL" id="KAK4226307.1"/>
    </source>
</evidence>
<dbReference type="CDD" id="cd00250">
    <property type="entry name" value="CAS_like"/>
    <property type="match status" value="1"/>
</dbReference>
<accession>A0AAN7GWV5</accession>
<organism evidence="8 9">
    <name type="scientific">Podospora fimiseda</name>
    <dbReference type="NCBI Taxonomy" id="252190"/>
    <lineage>
        <taxon>Eukaryota</taxon>
        <taxon>Fungi</taxon>
        <taxon>Dikarya</taxon>
        <taxon>Ascomycota</taxon>
        <taxon>Pezizomycotina</taxon>
        <taxon>Sordariomycetes</taxon>
        <taxon>Sordariomycetidae</taxon>
        <taxon>Sordariales</taxon>
        <taxon>Podosporaceae</taxon>
        <taxon>Podospora</taxon>
    </lineage>
</organism>
<feature type="non-terminal residue" evidence="8">
    <location>
        <position position="1"/>
    </location>
</feature>
<feature type="domain" description="TauD/TfdA-like" evidence="7">
    <location>
        <begin position="102"/>
        <end position="342"/>
    </location>
</feature>
<evidence type="ECO:0000256" key="2">
    <source>
        <dbReference type="ARBA" id="ARBA00008654"/>
    </source>
</evidence>
<keyword evidence="4" id="KW-0223">Dioxygenase</keyword>
<dbReference type="InterPro" id="IPR050411">
    <property type="entry name" value="AlphaKG_dependent_hydroxylases"/>
</dbReference>
<dbReference type="GO" id="GO:0005739">
    <property type="term" value="C:mitochondrion"/>
    <property type="evidence" value="ECO:0007669"/>
    <property type="project" value="TreeGrafter"/>
</dbReference>
<comment type="caution">
    <text evidence="8">The sequence shown here is derived from an EMBL/GenBank/DDBJ whole genome shotgun (WGS) entry which is preliminary data.</text>
</comment>
<reference evidence="8" key="1">
    <citation type="journal article" date="2023" name="Mol. Phylogenet. Evol.">
        <title>Genome-scale phylogeny and comparative genomics of the fungal order Sordariales.</title>
        <authorList>
            <person name="Hensen N."/>
            <person name="Bonometti L."/>
            <person name="Westerberg I."/>
            <person name="Brannstrom I.O."/>
            <person name="Guillou S."/>
            <person name="Cros-Aarteil S."/>
            <person name="Calhoun S."/>
            <person name="Haridas S."/>
            <person name="Kuo A."/>
            <person name="Mondo S."/>
            <person name="Pangilinan J."/>
            <person name="Riley R."/>
            <person name="LaButti K."/>
            <person name="Andreopoulos B."/>
            <person name="Lipzen A."/>
            <person name="Chen C."/>
            <person name="Yan M."/>
            <person name="Daum C."/>
            <person name="Ng V."/>
            <person name="Clum A."/>
            <person name="Steindorff A."/>
            <person name="Ohm R.A."/>
            <person name="Martin F."/>
            <person name="Silar P."/>
            <person name="Natvig D.O."/>
            <person name="Lalanne C."/>
            <person name="Gautier V."/>
            <person name="Ament-Velasquez S.L."/>
            <person name="Kruys A."/>
            <person name="Hutchinson M.I."/>
            <person name="Powell A.J."/>
            <person name="Barry K."/>
            <person name="Miller A.N."/>
            <person name="Grigoriev I.V."/>
            <person name="Debuchy R."/>
            <person name="Gladieux P."/>
            <person name="Hiltunen Thoren M."/>
            <person name="Johannesson H."/>
        </authorList>
    </citation>
    <scope>NUCLEOTIDE SEQUENCE</scope>
    <source>
        <strain evidence="8">CBS 990.96</strain>
    </source>
</reference>
<sequence length="388" mass="44698">LWLRDSCSCPQCLDPDSGQKTFSTTDLPDFPEVKSANIDGEGNLIIVWQNDPLSNGQEHTTTVTVDELRRFEKVNPQPRIQLQPPPQKTFWDKAYYEKLRQEGKCTVSYQDWMTNDEAFWEAFSNLTKTGLLFVQGVPEDEKEVQKVANRIGMIQNTFYGDTWDVKSKPNAENVAYTNVFLGLHQDLMYHVPIPRLQLLHCIANSAEGGESIFSDGFRAIAEMRRFHFDEYENLCQKLVYFGYEKNGNHYQRAHCTISLNRAEKPIAIHWAPPFQTTFRGHVPQQWKDAATIFKKNIEDPENVVEVKMKAGECVIFDNWRVLHGRKEFAVGGSGTRWLKGTYISPQVYQAKETALVRRLLGDKPWPAHSFSASVKTWIDEQNDWASRK</sequence>
<comment type="cofactor">
    <cofactor evidence="1">
        <name>Fe(2+)</name>
        <dbReference type="ChEBI" id="CHEBI:29033"/>
    </cofactor>
</comment>
<dbReference type="Gene3D" id="3.30.2020.30">
    <property type="match status" value="1"/>
</dbReference>
<keyword evidence="3" id="KW-0479">Metal-binding</keyword>
<dbReference type="InterPro" id="IPR003819">
    <property type="entry name" value="TauD/TfdA-like"/>
</dbReference>
<dbReference type="InterPro" id="IPR038492">
    <property type="entry name" value="GBBH-like_N_sf"/>
</dbReference>
<evidence type="ECO:0000259" key="7">
    <source>
        <dbReference type="Pfam" id="PF02668"/>
    </source>
</evidence>
<evidence type="ECO:0000313" key="9">
    <source>
        <dbReference type="Proteomes" id="UP001301958"/>
    </source>
</evidence>
<dbReference type="GO" id="GO:0051213">
    <property type="term" value="F:dioxygenase activity"/>
    <property type="evidence" value="ECO:0007669"/>
    <property type="project" value="UniProtKB-KW"/>
</dbReference>
<evidence type="ECO:0000256" key="5">
    <source>
        <dbReference type="ARBA" id="ARBA00023002"/>
    </source>
</evidence>
<feature type="non-terminal residue" evidence="8">
    <location>
        <position position="388"/>
    </location>
</feature>
<dbReference type="PANTHER" id="PTHR10696:SF25">
    <property type="entry name" value="OXIDOREDUCTASE AIM17-RELATED"/>
    <property type="match status" value="1"/>
</dbReference>
<keyword evidence="6" id="KW-0408">Iron</keyword>
<dbReference type="Pfam" id="PF02668">
    <property type="entry name" value="TauD"/>
    <property type="match status" value="1"/>
</dbReference>
<gene>
    <name evidence="8" type="ORF">QBC38DRAFT_343701</name>
</gene>
<evidence type="ECO:0000256" key="3">
    <source>
        <dbReference type="ARBA" id="ARBA00022723"/>
    </source>
</evidence>
<dbReference type="PANTHER" id="PTHR10696">
    <property type="entry name" value="GAMMA-BUTYROBETAINE HYDROXYLASE-RELATED"/>
    <property type="match status" value="1"/>
</dbReference>
<dbReference type="AlphaFoldDB" id="A0AAN7GWV5"/>
<evidence type="ECO:0000256" key="6">
    <source>
        <dbReference type="ARBA" id="ARBA00023004"/>
    </source>
</evidence>
<evidence type="ECO:0000256" key="4">
    <source>
        <dbReference type="ARBA" id="ARBA00022964"/>
    </source>
</evidence>
<protein>
    <recommendedName>
        <fullName evidence="7">TauD/TfdA-like domain-containing protein</fullName>
    </recommendedName>
</protein>
<name>A0AAN7GWV5_9PEZI</name>
<dbReference type="Proteomes" id="UP001301958">
    <property type="component" value="Unassembled WGS sequence"/>
</dbReference>